<comment type="caution">
    <text evidence="1">The sequence shown here is derived from an EMBL/GenBank/DDBJ whole genome shotgun (WGS) entry which is preliminary data.</text>
</comment>
<accession>A0A4T2B531</accession>
<evidence type="ECO:0000313" key="1">
    <source>
        <dbReference type="EMBL" id="TIH26025.1"/>
    </source>
</evidence>
<sequence>WQDILLEEVFEAFAESDTSKLRTELIQVAAVAQQWVEAIDRRTPEAS</sequence>
<keyword evidence="1" id="KW-0378">Hydrolase</keyword>
<organism evidence="1 2">
    <name type="scientific">Subtercola vilae</name>
    <dbReference type="NCBI Taxonomy" id="2056433"/>
    <lineage>
        <taxon>Bacteria</taxon>
        <taxon>Bacillati</taxon>
        <taxon>Actinomycetota</taxon>
        <taxon>Actinomycetes</taxon>
        <taxon>Micrococcales</taxon>
        <taxon>Microbacteriaceae</taxon>
        <taxon>Subtercola</taxon>
    </lineage>
</organism>
<name>A0A4T2B531_9MICO</name>
<evidence type="ECO:0000313" key="2">
    <source>
        <dbReference type="Proteomes" id="UP000306192"/>
    </source>
</evidence>
<reference evidence="1 2" key="1">
    <citation type="journal article" date="2019" name="Microorganisms">
        <title>Systematic Affiliation and Genome Analysis of Subtercola vilae DB165(T) with Particular Emphasis on Cold Adaptation of an Isolate from a High-Altitude Cold Volcano Lake.</title>
        <authorList>
            <person name="Villalobos A.S."/>
            <person name="Wiese J."/>
            <person name="Imhoff J.F."/>
            <person name="Dorador C."/>
            <person name="Keller A."/>
            <person name="Hentschel U."/>
        </authorList>
    </citation>
    <scope>NUCLEOTIDE SEQUENCE [LARGE SCALE GENOMIC DNA]</scope>
    <source>
        <strain evidence="1 2">DB165</strain>
    </source>
</reference>
<gene>
    <name evidence="1" type="ORF">D4765_19090</name>
</gene>
<dbReference type="EMBL" id="QYRT01000102">
    <property type="protein sequence ID" value="TIH26025.1"/>
    <property type="molecule type" value="Genomic_DNA"/>
</dbReference>
<dbReference type="GO" id="GO:0016787">
    <property type="term" value="F:hydrolase activity"/>
    <property type="evidence" value="ECO:0007669"/>
    <property type="project" value="UniProtKB-KW"/>
</dbReference>
<proteinExistence type="predicted"/>
<dbReference type="Proteomes" id="UP000306192">
    <property type="component" value="Unassembled WGS sequence"/>
</dbReference>
<keyword evidence="2" id="KW-1185">Reference proteome</keyword>
<dbReference type="AlphaFoldDB" id="A0A4T2B531"/>
<protein>
    <submittedName>
        <fullName evidence="1">NUDIX hydrolase</fullName>
    </submittedName>
</protein>
<feature type="non-terminal residue" evidence="1">
    <location>
        <position position="1"/>
    </location>
</feature>